<dbReference type="Proteomes" id="UP001152872">
    <property type="component" value="Unassembled WGS sequence"/>
</dbReference>
<evidence type="ECO:0000313" key="2">
    <source>
        <dbReference type="Proteomes" id="UP001152872"/>
    </source>
</evidence>
<dbReference type="SUPFAM" id="SSF53756">
    <property type="entry name" value="UDP-Glycosyltransferase/glycogen phosphorylase"/>
    <property type="match status" value="1"/>
</dbReference>
<name>A0A9X4MBC7_9CYAN</name>
<dbReference type="NCBIfam" id="TIGR03492">
    <property type="entry name" value="lipid-A-disaccharide synthase-related protein"/>
    <property type="match status" value="1"/>
</dbReference>
<keyword evidence="2" id="KW-1185">Reference proteome</keyword>
<dbReference type="InterPro" id="IPR019994">
    <property type="entry name" value="Lipid-A-disac_synthase-rel_put"/>
</dbReference>
<dbReference type="PANTHER" id="PTHR39517:SF1">
    <property type="entry name" value="LIPID-A-DISACCHARIDE SYNTHASE"/>
    <property type="match status" value="1"/>
</dbReference>
<dbReference type="EMBL" id="VBTY01000150">
    <property type="protein sequence ID" value="MDG3496060.1"/>
    <property type="molecule type" value="Genomic_DNA"/>
</dbReference>
<evidence type="ECO:0000313" key="1">
    <source>
        <dbReference type="EMBL" id="MDG3496060.1"/>
    </source>
</evidence>
<dbReference type="PANTHER" id="PTHR39517">
    <property type="entry name" value="SLL0192 PROTEIN"/>
    <property type="match status" value="1"/>
</dbReference>
<accession>A0A9X4MBC7</accession>
<sequence>MPQSLQKSPQKRAQKRVLFISNGHGEDLNACEVLKALRNKYSHLETIALPLVGEGNAYRRAGVAIATPTKALPSGGFAYMSWQKQIEDFQSGLIGLTWQQIKAARACGQTCDFVFATGDVLPAIFAYLTGLPYAIFLVSSSGFYENRYIPNLLQALIMRSPRCRQILTRDAYSAELIRQRGYPNTCFVGYPIMDVLEPTGKDLHLIAAPTIALLAGSRLPEAAENLALQLRLCEAIVREFAPNPVQFRAALVPSLMPQLPEIASLVGWQYSDGKLYQPELDMAVVCFSDAFADILQQCDLAIGMAGTAVEQAVGLGKPVIQIIGKGPQFSYRFAEAQERLLGLSVQTIGKEAATPKILQEAAQCVKRTIADREYLERCQRNGLERVGAKGGSENLAHVIASQLENCKSTNCKSTQSKFC</sequence>
<reference evidence="1" key="1">
    <citation type="submission" date="2019-05" db="EMBL/GenBank/DDBJ databases">
        <title>Whole genome sequencing of Pseudanabaena catenata USMAC16.</title>
        <authorList>
            <person name="Khan Z."/>
            <person name="Omar W.M."/>
            <person name="Convey P."/>
            <person name="Merican F."/>
            <person name="Najimudin N."/>
        </authorList>
    </citation>
    <scope>NUCLEOTIDE SEQUENCE</scope>
    <source>
        <strain evidence="1">USMAC16</strain>
    </source>
</reference>
<protein>
    <submittedName>
        <fullName evidence="1">Lipid-A-disaccharide synthase-related protein</fullName>
    </submittedName>
</protein>
<organism evidence="1 2">
    <name type="scientific">Pseudanabaena catenata USMAC16</name>
    <dbReference type="NCBI Taxonomy" id="1855837"/>
    <lineage>
        <taxon>Bacteria</taxon>
        <taxon>Bacillati</taxon>
        <taxon>Cyanobacteriota</taxon>
        <taxon>Cyanophyceae</taxon>
        <taxon>Pseudanabaenales</taxon>
        <taxon>Pseudanabaenaceae</taxon>
        <taxon>Pseudanabaena</taxon>
    </lineage>
</organism>
<comment type="caution">
    <text evidence="1">The sequence shown here is derived from an EMBL/GenBank/DDBJ whole genome shotgun (WGS) entry which is preliminary data.</text>
</comment>
<proteinExistence type="predicted"/>
<gene>
    <name evidence="1" type="ORF">FEV09_16045</name>
</gene>
<dbReference type="AlphaFoldDB" id="A0A9X4MBC7"/>
<dbReference type="RefSeq" id="WP_009628220.1">
    <property type="nucleotide sequence ID" value="NZ_VBTY01000150.1"/>
</dbReference>